<dbReference type="Pfam" id="PF03180">
    <property type="entry name" value="Lipoprotein_9"/>
    <property type="match status" value="1"/>
</dbReference>
<keyword evidence="3" id="KW-0472">Membrane</keyword>
<comment type="subcellular location">
    <subcellularLocation>
        <location evidence="1">Membrane</location>
        <topology evidence="1">Lipid-anchor</topology>
    </subcellularLocation>
</comment>
<dbReference type="PIRSF" id="PIRSF002854">
    <property type="entry name" value="MetQ"/>
    <property type="match status" value="1"/>
</dbReference>
<evidence type="ECO:0000256" key="2">
    <source>
        <dbReference type="ARBA" id="ARBA00022729"/>
    </source>
</evidence>
<evidence type="ECO:0000256" key="1">
    <source>
        <dbReference type="ARBA" id="ARBA00004635"/>
    </source>
</evidence>
<dbReference type="GO" id="GO:0016020">
    <property type="term" value="C:membrane"/>
    <property type="evidence" value="ECO:0007669"/>
    <property type="project" value="UniProtKB-SubCell"/>
</dbReference>
<dbReference type="PANTHER" id="PTHR30429:SF1">
    <property type="entry name" value="D-METHIONINE-BINDING LIPOPROTEIN METQ-RELATED"/>
    <property type="match status" value="1"/>
</dbReference>
<dbReference type="PANTHER" id="PTHR30429">
    <property type="entry name" value="D-METHIONINE-BINDING LIPOPROTEIN METQ"/>
    <property type="match status" value="1"/>
</dbReference>
<gene>
    <name evidence="7" type="ORF">DFP99_0461</name>
</gene>
<dbReference type="SUPFAM" id="SSF53850">
    <property type="entry name" value="Periplasmic binding protein-like II"/>
    <property type="match status" value="1"/>
</dbReference>
<name>A0A288Q6C5_9LACO</name>
<sequence>MKKIQILAATAATVFTASTVVSTTTQVASAASKKTVTVGVVGDSDRQLWEYVVKDAKKKYGITIKLKEFTDYVQPNKAVADGSLDLNSFQTLNYFKTQNPEYKNKLATIGKTYITPIKLYSKTLTSLKDIKKGATIAIPNDASNEKRALDLLVSAKLIKYDTSKKTPTAKDITKNKKNLKIKEVESAQAAAALKSVDAAVVNTNYALDAKLTDKETLFTEPVNKKAAGYINYIVALKKDKNKKIYKQVVKAYQTDKTKKHIKALYGTAEKAAWDIKLK</sequence>
<dbReference type="EMBL" id="QRAS01000001">
    <property type="protein sequence ID" value="RDL12035.1"/>
    <property type="molecule type" value="Genomic_DNA"/>
</dbReference>
<keyword evidence="5 6" id="KW-0449">Lipoprotein</keyword>
<proteinExistence type="inferred from homology"/>
<dbReference type="Gene3D" id="3.40.190.10">
    <property type="entry name" value="Periplasmic binding protein-like II"/>
    <property type="match status" value="2"/>
</dbReference>
<dbReference type="RefSeq" id="WP_070230093.1">
    <property type="nucleotide sequence ID" value="NZ_BJYO01000002.1"/>
</dbReference>
<dbReference type="KEGG" id="wso:WSWS_00833"/>
<accession>A0A288Q6C5</accession>
<keyword evidence="2" id="KW-0732">Signal</keyword>
<keyword evidence="4" id="KW-0564">Palmitate</keyword>
<evidence type="ECO:0000313" key="7">
    <source>
        <dbReference type="EMBL" id="RDL12035.1"/>
    </source>
</evidence>
<evidence type="ECO:0000256" key="5">
    <source>
        <dbReference type="ARBA" id="ARBA00023288"/>
    </source>
</evidence>
<evidence type="ECO:0000256" key="4">
    <source>
        <dbReference type="ARBA" id="ARBA00023139"/>
    </source>
</evidence>
<reference evidence="7 8" key="1">
    <citation type="submission" date="2018-07" db="EMBL/GenBank/DDBJ databases">
        <title>Genomic Encyclopedia of Type Strains, Phase III (KMG-III): the genomes of soil and plant-associated and newly described type strains.</title>
        <authorList>
            <person name="Whitman W."/>
        </authorList>
    </citation>
    <scope>NUCLEOTIDE SEQUENCE [LARGE SCALE GENOMIC DNA]</scope>
    <source>
        <strain evidence="7 8">CECT 7031</strain>
    </source>
</reference>
<evidence type="ECO:0000256" key="3">
    <source>
        <dbReference type="ARBA" id="ARBA00023136"/>
    </source>
</evidence>
<protein>
    <recommendedName>
        <fullName evidence="6">Lipoprotein</fullName>
    </recommendedName>
</protein>
<dbReference type="InterPro" id="IPR004872">
    <property type="entry name" value="Lipoprotein_NlpA"/>
</dbReference>
<evidence type="ECO:0000256" key="6">
    <source>
        <dbReference type="PIRNR" id="PIRNR002854"/>
    </source>
</evidence>
<dbReference type="AlphaFoldDB" id="A0A288Q6C5"/>
<organism evidence="7 8">
    <name type="scientific">Weissella soli</name>
    <dbReference type="NCBI Taxonomy" id="155866"/>
    <lineage>
        <taxon>Bacteria</taxon>
        <taxon>Bacillati</taxon>
        <taxon>Bacillota</taxon>
        <taxon>Bacilli</taxon>
        <taxon>Lactobacillales</taxon>
        <taxon>Lactobacillaceae</taxon>
        <taxon>Weissella</taxon>
    </lineage>
</organism>
<dbReference type="GeneID" id="94546031"/>
<keyword evidence="8" id="KW-1185">Reference proteome</keyword>
<dbReference type="OrthoDB" id="9812878at2"/>
<comment type="similarity">
    <text evidence="6">Belongs to the nlpA lipoprotein family.</text>
</comment>
<dbReference type="Proteomes" id="UP000254912">
    <property type="component" value="Unassembled WGS sequence"/>
</dbReference>
<comment type="caution">
    <text evidence="7">The sequence shown here is derived from an EMBL/GenBank/DDBJ whole genome shotgun (WGS) entry which is preliminary data.</text>
</comment>
<evidence type="ECO:0000313" key="8">
    <source>
        <dbReference type="Proteomes" id="UP000254912"/>
    </source>
</evidence>